<evidence type="ECO:0000313" key="3">
    <source>
        <dbReference type="Proteomes" id="UP001238163"/>
    </source>
</evidence>
<sequence length="89" mass="10220">MNHKRDVKFMKTLADPALRMRAIRRWQFYRFILKYTAVLLIAASLALAVVDYHSAVTVATLLAAIVNIVMLISIDIKIKLAYVEDRPPY</sequence>
<gene>
    <name evidence="2" type="ORF">J3R75_002004</name>
</gene>
<comment type="caution">
    <text evidence="2">The sequence shown here is derived from an EMBL/GenBank/DDBJ whole genome shotgun (WGS) entry which is preliminary data.</text>
</comment>
<proteinExistence type="predicted"/>
<evidence type="ECO:0000256" key="1">
    <source>
        <dbReference type="SAM" id="Phobius"/>
    </source>
</evidence>
<keyword evidence="1" id="KW-0472">Membrane</keyword>
<name>A0AAE3VG07_9BACT</name>
<dbReference type="AlphaFoldDB" id="A0AAE3VG07"/>
<evidence type="ECO:0000313" key="2">
    <source>
        <dbReference type="EMBL" id="MDQ0289897.1"/>
    </source>
</evidence>
<keyword evidence="1" id="KW-1133">Transmembrane helix</keyword>
<accession>A0AAE3VG07</accession>
<feature type="transmembrane region" description="Helical" evidence="1">
    <location>
        <begin position="28"/>
        <end position="50"/>
    </location>
</feature>
<reference evidence="2" key="1">
    <citation type="submission" date="2023-07" db="EMBL/GenBank/DDBJ databases">
        <title>Genomic Encyclopedia of Type Strains, Phase IV (KMG-IV): sequencing the most valuable type-strain genomes for metagenomic binning, comparative biology and taxonomic classification.</title>
        <authorList>
            <person name="Goeker M."/>
        </authorList>
    </citation>
    <scope>NUCLEOTIDE SEQUENCE</scope>
    <source>
        <strain evidence="2">DSM 24202</strain>
    </source>
</reference>
<organism evidence="2 3">
    <name type="scientific">Oligosphaera ethanolica</name>
    <dbReference type="NCBI Taxonomy" id="760260"/>
    <lineage>
        <taxon>Bacteria</taxon>
        <taxon>Pseudomonadati</taxon>
        <taxon>Lentisphaerota</taxon>
        <taxon>Oligosphaeria</taxon>
        <taxon>Oligosphaerales</taxon>
        <taxon>Oligosphaeraceae</taxon>
        <taxon>Oligosphaera</taxon>
    </lineage>
</organism>
<keyword evidence="3" id="KW-1185">Reference proteome</keyword>
<dbReference type="RefSeq" id="WP_307261337.1">
    <property type="nucleotide sequence ID" value="NZ_JAUSVL010000001.1"/>
</dbReference>
<dbReference type="Proteomes" id="UP001238163">
    <property type="component" value="Unassembled WGS sequence"/>
</dbReference>
<dbReference type="EMBL" id="JAUSVL010000001">
    <property type="protein sequence ID" value="MDQ0289897.1"/>
    <property type="molecule type" value="Genomic_DNA"/>
</dbReference>
<feature type="transmembrane region" description="Helical" evidence="1">
    <location>
        <begin position="56"/>
        <end position="76"/>
    </location>
</feature>
<keyword evidence="1" id="KW-0812">Transmembrane</keyword>
<protein>
    <submittedName>
        <fullName evidence="2">Uncharacterized protein</fullName>
    </submittedName>
</protein>